<dbReference type="PANTHER" id="PTHR30383:SF5">
    <property type="entry name" value="SGNH HYDROLASE-TYPE ESTERASE DOMAIN-CONTAINING PROTEIN"/>
    <property type="match status" value="1"/>
</dbReference>
<dbReference type="AlphaFoldDB" id="A0A5R9F9Y0"/>
<dbReference type="InterPro" id="IPR036514">
    <property type="entry name" value="SGNH_hydro_sf"/>
</dbReference>
<evidence type="ECO:0000313" key="3">
    <source>
        <dbReference type="EMBL" id="TLS39319.1"/>
    </source>
</evidence>
<accession>A0A5R9F9Y0</accession>
<proteinExistence type="predicted"/>
<dbReference type="Gene3D" id="3.40.50.1110">
    <property type="entry name" value="SGNH hydrolase"/>
    <property type="match status" value="1"/>
</dbReference>
<keyword evidence="1" id="KW-0812">Transmembrane</keyword>
<reference evidence="3 4" key="1">
    <citation type="submission" date="2019-04" db="EMBL/GenBank/DDBJ databases">
        <title>Bacillus caeni sp. nov., a bacterium isolated from mangrove sediment.</title>
        <authorList>
            <person name="Huang H."/>
            <person name="Mo K."/>
            <person name="Hu Y."/>
        </authorList>
    </citation>
    <scope>NUCLEOTIDE SEQUENCE [LARGE SCALE GENOMIC DNA]</scope>
    <source>
        <strain evidence="3 4">HB172195</strain>
    </source>
</reference>
<dbReference type="InterPro" id="IPR051532">
    <property type="entry name" value="Ester_Hydrolysis_Enzymes"/>
</dbReference>
<comment type="caution">
    <text evidence="3">The sequence shown here is derived from an EMBL/GenBank/DDBJ whole genome shotgun (WGS) entry which is preliminary data.</text>
</comment>
<dbReference type="Proteomes" id="UP000308230">
    <property type="component" value="Unassembled WGS sequence"/>
</dbReference>
<protein>
    <recommendedName>
        <fullName evidence="2">SGNH hydrolase-type esterase domain-containing protein</fullName>
    </recommendedName>
</protein>
<dbReference type="PANTHER" id="PTHR30383">
    <property type="entry name" value="THIOESTERASE 1/PROTEASE 1/LYSOPHOSPHOLIPASE L1"/>
    <property type="match status" value="1"/>
</dbReference>
<dbReference type="Pfam" id="PF13472">
    <property type="entry name" value="Lipase_GDSL_2"/>
    <property type="match status" value="1"/>
</dbReference>
<evidence type="ECO:0000259" key="2">
    <source>
        <dbReference type="Pfam" id="PF13472"/>
    </source>
</evidence>
<keyword evidence="4" id="KW-1185">Reference proteome</keyword>
<dbReference type="EMBL" id="SWLG01000001">
    <property type="protein sequence ID" value="TLS39319.1"/>
    <property type="molecule type" value="Genomic_DNA"/>
</dbReference>
<feature type="transmembrane region" description="Helical" evidence="1">
    <location>
        <begin position="7"/>
        <end position="26"/>
    </location>
</feature>
<sequence>MRPKMKIILVISLVLNIVLIFSTFMISDWKKGALIEAAASSLFKNDNNMDPYLKKKKQKNITIYTKYYQTKKNIFDSYQHRPNEIIFLGDSMTDYYEWGESFRNERIINRGISGDTTFGVLNRIDEVIQAQPKKLFIMIGINDMLAQQELDTIETNYKEIVNTIRKQSPETNVYIQSVLPVNQKLHGNYVQNDAIYLFNRRLETLASLHDIPFINLYPKFLENGQLNPDLTYDGLHLNGKGYKIWKETVNAYVKQ</sequence>
<keyword evidence="1" id="KW-0472">Membrane</keyword>
<dbReference type="OrthoDB" id="2513075at2"/>
<dbReference type="RefSeq" id="WP_138123045.1">
    <property type="nucleotide sequence ID" value="NZ_SWLG01000001.1"/>
</dbReference>
<name>A0A5R9F9Y0_9BACL</name>
<evidence type="ECO:0000256" key="1">
    <source>
        <dbReference type="SAM" id="Phobius"/>
    </source>
</evidence>
<feature type="domain" description="SGNH hydrolase-type esterase" evidence="2">
    <location>
        <begin position="87"/>
        <end position="244"/>
    </location>
</feature>
<dbReference type="SUPFAM" id="SSF52266">
    <property type="entry name" value="SGNH hydrolase"/>
    <property type="match status" value="1"/>
</dbReference>
<gene>
    <name evidence="3" type="ORF">FCL54_03170</name>
</gene>
<evidence type="ECO:0000313" key="4">
    <source>
        <dbReference type="Proteomes" id="UP000308230"/>
    </source>
</evidence>
<dbReference type="GO" id="GO:0004622">
    <property type="term" value="F:phosphatidylcholine lysophospholipase activity"/>
    <property type="evidence" value="ECO:0007669"/>
    <property type="project" value="TreeGrafter"/>
</dbReference>
<dbReference type="InterPro" id="IPR013830">
    <property type="entry name" value="SGNH_hydro"/>
</dbReference>
<keyword evidence="1" id="KW-1133">Transmembrane helix</keyword>
<organism evidence="3 4">
    <name type="scientific">Exobacillus caeni</name>
    <dbReference type="NCBI Taxonomy" id="2574798"/>
    <lineage>
        <taxon>Bacteria</taxon>
        <taxon>Bacillati</taxon>
        <taxon>Bacillota</taxon>
        <taxon>Bacilli</taxon>
        <taxon>Bacillales</taxon>
        <taxon>Guptibacillaceae</taxon>
        <taxon>Exobacillus</taxon>
    </lineage>
</organism>